<dbReference type="Proteomes" id="UP000616201">
    <property type="component" value="Unassembled WGS sequence"/>
</dbReference>
<sequence>MLSYTAHYLDKLETLLKDLGYKIRYEKGNFKTGACKLLSSKIIVVNKFSNLEVKIQALSELVQEIDADQSSLTEKQRAFYLSVKQTNLTF</sequence>
<name>A0A928UV37_9SPHI</name>
<accession>A0A928UV37</accession>
<protein>
    <submittedName>
        <fullName evidence="1">Uncharacterized protein</fullName>
    </submittedName>
</protein>
<evidence type="ECO:0000313" key="2">
    <source>
        <dbReference type="Proteomes" id="UP000616201"/>
    </source>
</evidence>
<reference evidence="1" key="1">
    <citation type="submission" date="2018-02" db="EMBL/GenBank/DDBJ databases">
        <authorList>
            <person name="Vasarhelyi B.M."/>
            <person name="Deshmukh S."/>
            <person name="Balint B."/>
            <person name="Kukolya J."/>
        </authorList>
    </citation>
    <scope>NUCLEOTIDE SEQUENCE</scope>
    <source>
        <strain evidence="1">KB22</strain>
    </source>
</reference>
<proteinExistence type="predicted"/>
<gene>
    <name evidence="1" type="ORF">C4F49_01790</name>
</gene>
<evidence type="ECO:0000313" key="1">
    <source>
        <dbReference type="EMBL" id="MBE8712413.1"/>
    </source>
</evidence>
<dbReference type="RefSeq" id="WP_196934748.1">
    <property type="nucleotide sequence ID" value="NZ_MU158698.1"/>
</dbReference>
<keyword evidence="2" id="KW-1185">Reference proteome</keyword>
<comment type="caution">
    <text evidence="1">The sequence shown here is derived from an EMBL/GenBank/DDBJ whole genome shotgun (WGS) entry which is preliminary data.</text>
</comment>
<dbReference type="AlphaFoldDB" id="A0A928UV37"/>
<organism evidence="1 2">
    <name type="scientific">Sphingobacterium hungaricum</name>
    <dbReference type="NCBI Taxonomy" id="2082723"/>
    <lineage>
        <taxon>Bacteria</taxon>
        <taxon>Pseudomonadati</taxon>
        <taxon>Bacteroidota</taxon>
        <taxon>Sphingobacteriia</taxon>
        <taxon>Sphingobacteriales</taxon>
        <taxon>Sphingobacteriaceae</taxon>
        <taxon>Sphingobacterium</taxon>
    </lineage>
</organism>
<dbReference type="EMBL" id="PRDK01000001">
    <property type="protein sequence ID" value="MBE8712413.1"/>
    <property type="molecule type" value="Genomic_DNA"/>
</dbReference>